<evidence type="ECO:0000313" key="1">
    <source>
        <dbReference type="EMBL" id="ESW37066.1"/>
    </source>
</evidence>
<dbReference type="Proteomes" id="UP000018511">
    <property type="component" value="Unassembled WGS sequence"/>
</dbReference>
<name>V7D719_9PSED</name>
<organism evidence="1 2">
    <name type="scientific">Pseudomonas taiwanensis SJ9</name>
    <dbReference type="NCBI Taxonomy" id="1388762"/>
    <lineage>
        <taxon>Bacteria</taxon>
        <taxon>Pseudomonadati</taxon>
        <taxon>Pseudomonadota</taxon>
        <taxon>Gammaproteobacteria</taxon>
        <taxon>Pseudomonadales</taxon>
        <taxon>Pseudomonadaceae</taxon>
        <taxon>Pseudomonas</taxon>
    </lineage>
</organism>
<accession>V7D719</accession>
<dbReference type="EMBL" id="AXUP01000462">
    <property type="protein sequence ID" value="ESW37066.1"/>
    <property type="molecule type" value="Genomic_DNA"/>
</dbReference>
<evidence type="ECO:0000313" key="2">
    <source>
        <dbReference type="Proteomes" id="UP000018511"/>
    </source>
</evidence>
<dbReference type="AlphaFoldDB" id="V7D719"/>
<reference evidence="1 2" key="1">
    <citation type="submission" date="2013-10" db="EMBL/GenBank/DDBJ databases">
        <title>Whole Genome Shotgun Sequence of Pseudomonas taiwanensis SJ9.</title>
        <authorList>
            <person name="Hong S.-J."/>
            <person name="Shin J.-H."/>
        </authorList>
    </citation>
    <scope>NUCLEOTIDE SEQUENCE [LARGE SCALE GENOMIC DNA]</scope>
    <source>
        <strain evidence="1 2">SJ9</strain>
    </source>
</reference>
<sequence>MIIMAVSLVFVGIEAGLQVLDGIYRLLKSEIERHLPLILWGLPPFSRHCRRLLFQFV</sequence>
<protein>
    <submittedName>
        <fullName evidence="1">Uncharacterized protein</fullName>
    </submittedName>
</protein>
<gene>
    <name evidence="1" type="ORF">O164_26315</name>
</gene>
<comment type="caution">
    <text evidence="1">The sequence shown here is derived from an EMBL/GenBank/DDBJ whole genome shotgun (WGS) entry which is preliminary data.</text>
</comment>
<proteinExistence type="predicted"/>